<keyword evidence="2" id="KW-1185">Reference proteome</keyword>
<evidence type="ECO:0000313" key="2">
    <source>
        <dbReference type="Proteomes" id="UP000094379"/>
    </source>
</evidence>
<dbReference type="PATRIC" id="fig|291169.3.peg.1502"/>
<sequence length="96" mass="10879">MKFSWYLLIMILTLPLSGYSDHLPPEAEAGTSINDIALPLTKKTAAELAQVESGGRVLSVDQEQYQNHTIFRVKVLHQNGKVKTYRLDRDTGYQMQ</sequence>
<evidence type="ECO:0008006" key="3">
    <source>
        <dbReference type="Google" id="ProtNLM"/>
    </source>
</evidence>
<gene>
    <name evidence="1" type="ORF">A9E74_01498</name>
</gene>
<organism evidence="1 2">
    <name type="scientific">Methylophaga muralis</name>
    <dbReference type="NCBI Taxonomy" id="291169"/>
    <lineage>
        <taxon>Bacteria</taxon>
        <taxon>Pseudomonadati</taxon>
        <taxon>Pseudomonadota</taxon>
        <taxon>Gammaproteobacteria</taxon>
        <taxon>Thiotrichales</taxon>
        <taxon>Piscirickettsiaceae</taxon>
        <taxon>Methylophaga</taxon>
    </lineage>
</organism>
<protein>
    <recommendedName>
        <fullName evidence="3">PepSY domain-containing protein</fullName>
    </recommendedName>
</protein>
<evidence type="ECO:0000313" key="1">
    <source>
        <dbReference type="EMBL" id="ODN66801.1"/>
    </source>
</evidence>
<name>A0A1E3GTV1_9GAMM</name>
<dbReference type="STRING" id="291169.A9E74_01498"/>
<dbReference type="EMBL" id="MCRI01000013">
    <property type="protein sequence ID" value="ODN66801.1"/>
    <property type="molecule type" value="Genomic_DNA"/>
</dbReference>
<comment type="caution">
    <text evidence="1">The sequence shown here is derived from an EMBL/GenBank/DDBJ whole genome shotgun (WGS) entry which is preliminary data.</text>
</comment>
<reference evidence="1 2" key="1">
    <citation type="submission" date="2016-07" db="EMBL/GenBank/DDBJ databases">
        <title>Draft Genome Sequence of Methylophaga muralis Bur 1.</title>
        <authorList>
            <person name="Vasilenko O.V."/>
            <person name="Doronina N.V."/>
            <person name="Shmareva M.N."/>
            <person name="Tarlachkov S.V."/>
            <person name="Mustakhimov I."/>
            <person name="Trotsenko Y.A."/>
        </authorList>
    </citation>
    <scope>NUCLEOTIDE SEQUENCE [LARGE SCALE GENOMIC DNA]</scope>
    <source>
        <strain evidence="1 2">Bur 1</strain>
    </source>
</reference>
<dbReference type="RefSeq" id="WP_069295967.1">
    <property type="nucleotide sequence ID" value="NZ_MCRI01000013.1"/>
</dbReference>
<dbReference type="AlphaFoldDB" id="A0A1E3GTV1"/>
<dbReference type="Proteomes" id="UP000094379">
    <property type="component" value="Unassembled WGS sequence"/>
</dbReference>
<proteinExistence type="predicted"/>
<accession>A0A1E3GTV1</accession>